<evidence type="ECO:0000259" key="2">
    <source>
        <dbReference type="PROSITE" id="PS50943"/>
    </source>
</evidence>
<dbReference type="RefSeq" id="WP_182839061.1">
    <property type="nucleotide sequence ID" value="NZ_BAAABQ010000016.1"/>
</dbReference>
<evidence type="ECO:0000256" key="1">
    <source>
        <dbReference type="SAM" id="Coils"/>
    </source>
</evidence>
<organism evidence="3 4">
    <name type="scientific">Kutzneria viridogrisea</name>
    <dbReference type="NCBI Taxonomy" id="47990"/>
    <lineage>
        <taxon>Bacteria</taxon>
        <taxon>Bacillati</taxon>
        <taxon>Actinomycetota</taxon>
        <taxon>Actinomycetes</taxon>
        <taxon>Pseudonocardiales</taxon>
        <taxon>Pseudonocardiaceae</taxon>
        <taxon>Kutzneria</taxon>
    </lineage>
</organism>
<gene>
    <name evidence="3" type="ORF">BC739_006068</name>
</gene>
<name>A0ABR6BQD6_9PSEU</name>
<dbReference type="EMBL" id="JACJID010000004">
    <property type="protein sequence ID" value="MBA8928851.1"/>
    <property type="molecule type" value="Genomic_DNA"/>
</dbReference>
<reference evidence="3 4" key="1">
    <citation type="submission" date="2020-08" db="EMBL/GenBank/DDBJ databases">
        <title>Genomic Encyclopedia of Archaeal and Bacterial Type Strains, Phase II (KMG-II): from individual species to whole genera.</title>
        <authorList>
            <person name="Goeker M."/>
        </authorList>
    </citation>
    <scope>NUCLEOTIDE SEQUENCE [LARGE SCALE GENOMIC DNA]</scope>
    <source>
        <strain evidence="3 4">DSM 43850</strain>
    </source>
</reference>
<feature type="domain" description="HTH cro/C1-type" evidence="2">
    <location>
        <begin position="49"/>
        <end position="84"/>
    </location>
</feature>
<dbReference type="Gene3D" id="1.10.260.40">
    <property type="entry name" value="lambda repressor-like DNA-binding domains"/>
    <property type="match status" value="1"/>
</dbReference>
<proteinExistence type="predicted"/>
<comment type="caution">
    <text evidence="3">The sequence shown here is derived from an EMBL/GenBank/DDBJ whole genome shotgun (WGS) entry which is preliminary data.</text>
</comment>
<keyword evidence="4" id="KW-1185">Reference proteome</keyword>
<dbReference type="PROSITE" id="PS50943">
    <property type="entry name" value="HTH_CROC1"/>
    <property type="match status" value="1"/>
</dbReference>
<accession>A0ABR6BQD6</accession>
<dbReference type="InterPro" id="IPR010982">
    <property type="entry name" value="Lambda_DNA-bd_dom_sf"/>
</dbReference>
<keyword evidence="1" id="KW-0175">Coiled coil</keyword>
<dbReference type="Proteomes" id="UP000517916">
    <property type="component" value="Unassembled WGS sequence"/>
</dbReference>
<evidence type="ECO:0000313" key="4">
    <source>
        <dbReference type="Proteomes" id="UP000517916"/>
    </source>
</evidence>
<protein>
    <submittedName>
        <fullName evidence="3">Transcriptional regulator with XRE-family HTH domain</fullName>
    </submittedName>
</protein>
<evidence type="ECO:0000313" key="3">
    <source>
        <dbReference type="EMBL" id="MBA8928851.1"/>
    </source>
</evidence>
<sequence>MSTDHETPPPTLSDRLNRLFEVRRPTAAPERTYTNREVVTACKAAGWELSESHLSELRRGVKRNPTLKTLQAVASFFEVQVGYFTDAAVAEEVERELAERAAQLRAALAANREAQDDLRAATQELQQAMRDSGVTKMAHRGAAVSARTAREQASMMRALARALVAEDEEDEDGAGQTARKG</sequence>
<dbReference type="InterPro" id="IPR001387">
    <property type="entry name" value="Cro/C1-type_HTH"/>
</dbReference>
<feature type="coiled-coil region" evidence="1">
    <location>
        <begin position="90"/>
        <end position="131"/>
    </location>
</feature>